<evidence type="ECO:0000313" key="1">
    <source>
        <dbReference type="EMBL" id="CAK0873207.1"/>
    </source>
</evidence>
<dbReference type="EMBL" id="CAUYUJ010017251">
    <property type="protein sequence ID" value="CAK0873207.1"/>
    <property type="molecule type" value="Genomic_DNA"/>
</dbReference>
<dbReference type="Proteomes" id="UP001189429">
    <property type="component" value="Unassembled WGS sequence"/>
</dbReference>
<comment type="caution">
    <text evidence="1">The sequence shown here is derived from an EMBL/GenBank/DDBJ whole genome shotgun (WGS) entry which is preliminary data.</text>
</comment>
<keyword evidence="2" id="KW-1185">Reference proteome</keyword>
<accession>A0ABN9VLH5</accession>
<organism evidence="1 2">
    <name type="scientific">Prorocentrum cordatum</name>
    <dbReference type="NCBI Taxonomy" id="2364126"/>
    <lineage>
        <taxon>Eukaryota</taxon>
        <taxon>Sar</taxon>
        <taxon>Alveolata</taxon>
        <taxon>Dinophyceae</taxon>
        <taxon>Prorocentrales</taxon>
        <taxon>Prorocentraceae</taxon>
        <taxon>Prorocentrum</taxon>
    </lineage>
</organism>
<evidence type="ECO:0000313" key="2">
    <source>
        <dbReference type="Proteomes" id="UP001189429"/>
    </source>
</evidence>
<proteinExistence type="predicted"/>
<sequence length="1087" mass="122598">DDLKDTRFDRHRERRVPSWFEKTFFEEKEPDDASRDLRGMWLRPETAITEAKFELDVGESQMADGVRQLVDAFDAFVIDPKGTLHDGASHSRVAGIIELESVSEDRAVTIGEVSHEQVTLFNLLNWVHIQFSVVVTSNDTDAKNDNFGFSFTQMQGQNATEAQTWICAAGVAESSMKIIQDIVWYRVCSKYHPHELCNYELRQAISLTDALNMVTDLEGGRGLGYKQNGALFFRVEKSKSGLATILSANITSWNTFSGRLALMNADVLALQETRLNLKEQMACTKDAEALGDQPVVMRVDSNTTIAQTSTLSAALATGRWHDVGAMFGGEPTYGLDPKWDKYSTGNHVTRPDLILVSTSARDSIHSFRLRRDLGIKCHLGLELTLNITKLAEVWQRYRMPVAYPVELVKKIPEEENEALGKECVDEYYDRFYEALDKEDANTAWSLIGQMGEAFLEKRLAHTNIKFDFRYRGRSKMPALVEQSVVAPTSAKDPAREGPTTSKLRQIENVLHRLTELSKKIHIYFQGTEGYQSNEIVTKRTDILDHINRYWSTIFNKPDLCDWDKFSARFGRYIPSCQCTITDITGSRLLKQFRKMGITRAVAADGWRVGELRLLPLTICELIAVALKGIEDQWLPWPDVMCTGITSCLPKWDPEADLASTCEPDEVWLATVDQTRPITNLSPIYTALTGPGHAAKTTRATSISLEFDGLSGTVTNLSKTKHYATTHKAENELSFALRAAGGLNAVYGQMMTKKIILTVSSLSPHFYWMRWMLPCRSRHENKYLFCEPCSKEQLSQVTGFTTSRANEIIDIALFVETLTKIWIISSCIALSGPSSANRCSTTTRRMRSLPYLYVTDNVASVQTDQYMTTSHLSCCLTNLIFHLPLIMRMGTTSQDQIVSALRRSKHIAKEMKYPQKIYLTGRLTNKQMIALSELHANIVCQRTSDTNICEISIYVTLFSTQPRLSWLHVQSNFRLWEEILIMPDALKPKLCKMPNWKVQTPNGQTRMLRPTCTSTNAPPEEQNIATYSDTLYYRYATDNHPSLIITTGCGPCNISAVKLRVGTTSFGSDDYQSFDLESEDGRSQDNSA</sequence>
<reference evidence="1" key="1">
    <citation type="submission" date="2023-10" db="EMBL/GenBank/DDBJ databases">
        <authorList>
            <person name="Chen Y."/>
            <person name="Shah S."/>
            <person name="Dougan E. K."/>
            <person name="Thang M."/>
            <person name="Chan C."/>
        </authorList>
    </citation>
    <scope>NUCLEOTIDE SEQUENCE [LARGE SCALE GENOMIC DNA]</scope>
</reference>
<gene>
    <name evidence="1" type="ORF">PCOR1329_LOCUS58471</name>
</gene>
<name>A0ABN9VLH5_9DINO</name>
<protein>
    <submittedName>
        <fullName evidence="1">Uncharacterized protein</fullName>
    </submittedName>
</protein>
<feature type="non-terminal residue" evidence="1">
    <location>
        <position position="1"/>
    </location>
</feature>